<comment type="caution">
    <text evidence="4">The sequence shown here is derived from an EMBL/GenBank/DDBJ whole genome shotgun (WGS) entry which is preliminary data.</text>
</comment>
<dbReference type="InterPro" id="IPR029063">
    <property type="entry name" value="SAM-dependent_MTases_sf"/>
</dbReference>
<dbReference type="SUPFAM" id="SSF53335">
    <property type="entry name" value="S-adenosyl-L-methionine-dependent methyltransferases"/>
    <property type="match status" value="1"/>
</dbReference>
<dbReference type="InterPro" id="IPR051128">
    <property type="entry name" value="EgtD_Methyltrsf_superfamily"/>
</dbReference>
<name>A0ABP9CK31_9ACTN</name>
<accession>A0ABP9CK31</accession>
<gene>
    <name evidence="4" type="primary">egtD</name>
    <name evidence="4" type="ORF">GCM10023353_14660</name>
</gene>
<dbReference type="NCBIfam" id="TIGR03438">
    <property type="entry name" value="egtD_ergothio"/>
    <property type="match status" value="1"/>
</dbReference>
<evidence type="ECO:0000256" key="1">
    <source>
        <dbReference type="ARBA" id="ARBA00022603"/>
    </source>
</evidence>
<dbReference type="InterPro" id="IPR017804">
    <property type="entry name" value="MeTrfase_EgtD-like"/>
</dbReference>
<evidence type="ECO:0000313" key="5">
    <source>
        <dbReference type="Proteomes" id="UP001500839"/>
    </source>
</evidence>
<dbReference type="PIRSF" id="PIRSF018005">
    <property type="entry name" value="UCP018005"/>
    <property type="match status" value="1"/>
</dbReference>
<dbReference type="PANTHER" id="PTHR43397:SF1">
    <property type="entry name" value="ERGOTHIONEINE BIOSYNTHESIS PROTEIN 1"/>
    <property type="match status" value="1"/>
</dbReference>
<organism evidence="4 5">
    <name type="scientific">Tomitella cavernea</name>
    <dbReference type="NCBI Taxonomy" id="1387982"/>
    <lineage>
        <taxon>Bacteria</taxon>
        <taxon>Bacillati</taxon>
        <taxon>Actinomycetota</taxon>
        <taxon>Actinomycetes</taxon>
        <taxon>Mycobacteriales</taxon>
        <taxon>Tomitella</taxon>
    </lineage>
</organism>
<sequence>MTTTLVDVHLTEADLEEQLRADVASGLSANPKNLPPKWFYDERGGELFEAITRLPEYYPTRTERALLMRAAPEIAAASRATTLVELGSGSSEKTRLLLAAFAEHEGLKMYVPQDVSEPSIRLAADALAIEFPDLPVRGVVGDFTDTTASLPRVGRRLVAFLGGTIGNLEPGPRAAFLHGAAGAMEPGECLLVGIGLVTDPAVMIAAYDDAEGVTAEFNRNVLHVLNRRLGADFVPHMFDHVALWNAGNSWIEMRLRARRAMRVCIPAVGIEVDFAAGEELRTEVSAKFTLDAVGHELAAAGLDPVHTWTDEAARFALVLACRRG</sequence>
<evidence type="ECO:0000256" key="2">
    <source>
        <dbReference type="ARBA" id="ARBA00022679"/>
    </source>
</evidence>
<keyword evidence="1" id="KW-0489">Methyltransferase</keyword>
<protein>
    <submittedName>
        <fullName evidence="4">L-histidine N(Alpha)-methyltransferase</fullName>
    </submittedName>
</protein>
<keyword evidence="2" id="KW-0808">Transferase</keyword>
<evidence type="ECO:0000259" key="3">
    <source>
        <dbReference type="Pfam" id="PF10017"/>
    </source>
</evidence>
<dbReference type="EMBL" id="BAABKQ010000001">
    <property type="protein sequence ID" value="GAA4811198.1"/>
    <property type="molecule type" value="Genomic_DNA"/>
</dbReference>
<dbReference type="Proteomes" id="UP001500839">
    <property type="component" value="Unassembled WGS sequence"/>
</dbReference>
<dbReference type="InterPro" id="IPR019257">
    <property type="entry name" value="MeTrfase_dom"/>
</dbReference>
<reference evidence="5" key="1">
    <citation type="journal article" date="2019" name="Int. J. Syst. Evol. Microbiol.">
        <title>The Global Catalogue of Microorganisms (GCM) 10K type strain sequencing project: providing services to taxonomists for standard genome sequencing and annotation.</title>
        <authorList>
            <consortium name="The Broad Institute Genomics Platform"/>
            <consortium name="The Broad Institute Genome Sequencing Center for Infectious Disease"/>
            <person name="Wu L."/>
            <person name="Ma J."/>
        </authorList>
    </citation>
    <scope>NUCLEOTIDE SEQUENCE [LARGE SCALE GENOMIC DNA]</scope>
    <source>
        <strain evidence="5">JCM 18542</strain>
    </source>
</reference>
<feature type="domain" description="Histidine-specific methyltransferase SAM-dependent" evidence="3">
    <location>
        <begin position="20"/>
        <end position="320"/>
    </location>
</feature>
<proteinExistence type="predicted"/>
<evidence type="ECO:0000313" key="4">
    <source>
        <dbReference type="EMBL" id="GAA4811198.1"/>
    </source>
</evidence>
<dbReference type="InterPro" id="IPR035094">
    <property type="entry name" value="EgtD"/>
</dbReference>
<dbReference type="RefSeq" id="WP_200172695.1">
    <property type="nucleotide sequence ID" value="NZ_BAABKQ010000001.1"/>
</dbReference>
<dbReference type="PANTHER" id="PTHR43397">
    <property type="entry name" value="ERGOTHIONEINE BIOSYNTHESIS PROTEIN 1"/>
    <property type="match status" value="1"/>
</dbReference>
<dbReference type="Gene3D" id="3.40.50.150">
    <property type="entry name" value="Vaccinia Virus protein VP39"/>
    <property type="match status" value="1"/>
</dbReference>
<keyword evidence="5" id="KW-1185">Reference proteome</keyword>
<dbReference type="Pfam" id="PF10017">
    <property type="entry name" value="Methyltransf_33"/>
    <property type="match status" value="1"/>
</dbReference>